<evidence type="ECO:0000313" key="2">
    <source>
        <dbReference type="EMBL" id="KAG2462135.1"/>
    </source>
</evidence>
<feature type="compositionally biased region" description="Polar residues" evidence="1">
    <location>
        <begin position="63"/>
        <end position="75"/>
    </location>
</feature>
<dbReference type="AlphaFoldDB" id="A0A8X7X586"/>
<feature type="region of interest" description="Disordered" evidence="1">
    <location>
        <begin position="51"/>
        <end position="87"/>
    </location>
</feature>
<accession>A0A8X7X586</accession>
<dbReference type="PANTHER" id="PTHR46291">
    <property type="entry name" value="C2 DOMAIN-CONTAINING PROTEIN"/>
    <property type="match status" value="1"/>
</dbReference>
<organism evidence="2 3">
    <name type="scientific">Polypterus senegalus</name>
    <name type="common">Senegal bichir</name>
    <dbReference type="NCBI Taxonomy" id="55291"/>
    <lineage>
        <taxon>Eukaryota</taxon>
        <taxon>Metazoa</taxon>
        <taxon>Chordata</taxon>
        <taxon>Craniata</taxon>
        <taxon>Vertebrata</taxon>
        <taxon>Euteleostomi</taxon>
        <taxon>Actinopterygii</taxon>
        <taxon>Polypteriformes</taxon>
        <taxon>Polypteridae</taxon>
        <taxon>Polypterus</taxon>
    </lineage>
</organism>
<feature type="region of interest" description="Disordered" evidence="1">
    <location>
        <begin position="179"/>
        <end position="202"/>
    </location>
</feature>
<dbReference type="Proteomes" id="UP000886611">
    <property type="component" value="Unassembled WGS sequence"/>
</dbReference>
<gene>
    <name evidence="2" type="ORF">GTO96_0001280</name>
</gene>
<name>A0A8X7X586_POLSE</name>
<feature type="non-terminal residue" evidence="2">
    <location>
        <position position="1"/>
    </location>
</feature>
<feature type="non-terminal residue" evidence="2">
    <location>
        <position position="280"/>
    </location>
</feature>
<protein>
    <submittedName>
        <fullName evidence="2">C2C4C protein</fullName>
    </submittedName>
</protein>
<dbReference type="PANTHER" id="PTHR46291:SF4">
    <property type="entry name" value="C2 CALCIUM-DEPENDENT DOMAIN-CONTAINING PROTEIN 4C-LIKE"/>
    <property type="match status" value="1"/>
</dbReference>
<evidence type="ECO:0000256" key="1">
    <source>
        <dbReference type="SAM" id="MobiDB-lite"/>
    </source>
</evidence>
<reference evidence="2 3" key="1">
    <citation type="journal article" date="2021" name="Cell">
        <title>Tracing the genetic footprints of vertebrate landing in non-teleost ray-finned fishes.</title>
        <authorList>
            <person name="Bi X."/>
            <person name="Wang K."/>
            <person name="Yang L."/>
            <person name="Pan H."/>
            <person name="Jiang H."/>
            <person name="Wei Q."/>
            <person name="Fang M."/>
            <person name="Yu H."/>
            <person name="Zhu C."/>
            <person name="Cai Y."/>
            <person name="He Y."/>
            <person name="Gan X."/>
            <person name="Zeng H."/>
            <person name="Yu D."/>
            <person name="Zhu Y."/>
            <person name="Jiang H."/>
            <person name="Qiu Q."/>
            <person name="Yang H."/>
            <person name="Zhang Y.E."/>
            <person name="Wang W."/>
            <person name="Zhu M."/>
            <person name="He S."/>
            <person name="Zhang G."/>
        </authorList>
    </citation>
    <scope>NUCLEOTIDE SEQUENCE [LARGE SCALE GENOMIC DNA]</scope>
    <source>
        <strain evidence="2">Bchr_013</strain>
    </source>
</reference>
<dbReference type="InterPro" id="IPR043549">
    <property type="entry name" value="C2C4C/C2C4D"/>
</dbReference>
<keyword evidence="3" id="KW-1185">Reference proteome</keyword>
<proteinExistence type="predicted"/>
<sequence length="280" mass="31248">MPSLPFCTGRSLCLNPNPQLTQHCPESDKRKCRAIHNMVMTPDRIPQFIIPPLGVPISKTPRKSSSCSDYDSNPPTRIRSPSKRRHSFTSVNGTLHVSSRDKENMFKLSLEDFSDPVTRAAMSLPHLTKITTPYGFRTLGESPCIRRKESLFFDDEIRRRASFVGNRFCSSSSSSNAVASRGGHYTHRGTPSGHLMPRSPSSPVVDLRDWTTTINNRSLSCDRLSPAKEHQGDRGPTNCKLRSLLKKHLSGIGKLRSGPVLLWRTREGHPGDSGVYVLQK</sequence>
<comment type="caution">
    <text evidence="2">The sequence shown here is derived from an EMBL/GenBank/DDBJ whole genome shotgun (WGS) entry which is preliminary data.</text>
</comment>
<evidence type="ECO:0000313" key="3">
    <source>
        <dbReference type="Proteomes" id="UP000886611"/>
    </source>
</evidence>
<dbReference type="EMBL" id="JAATIS010004040">
    <property type="protein sequence ID" value="KAG2462135.1"/>
    <property type="molecule type" value="Genomic_DNA"/>
</dbReference>